<sequence length="337" mass="37451">MVVTSRGGRGGSQGRGHGGRETTSGGGVNRVGNRGKQTVISDGPVKPTVGPTSGVSEPGGPSGVGKHLGDDSKQTKFTTGGVKRTSGDASTSHAPPPLNSREATSSHHLPNINLNVQPWQQASQSRQIEQKFENEDEEDENDEGDGEQYQAEELDDYHEPEGLDDEQLLENVLALPGRQRLPLLSEVPMRDTFWFTRNNGILTLCIEVMEHQPCDGVEDPDLASELSTQRNLTVGEKNQIFLKCNGMSQKFNKGKRNEPCATSSSAAVDLEELQEEKSVRPKIVEHDEEIRRCDEENKKRDEENKKRDEENRRRDAELLELRQSHSQISEMEKLSRF</sequence>
<organism evidence="2 3">
    <name type="scientific">Arabis alpina</name>
    <name type="common">Alpine rock-cress</name>
    <dbReference type="NCBI Taxonomy" id="50452"/>
    <lineage>
        <taxon>Eukaryota</taxon>
        <taxon>Viridiplantae</taxon>
        <taxon>Streptophyta</taxon>
        <taxon>Embryophyta</taxon>
        <taxon>Tracheophyta</taxon>
        <taxon>Spermatophyta</taxon>
        <taxon>Magnoliopsida</taxon>
        <taxon>eudicotyledons</taxon>
        <taxon>Gunneridae</taxon>
        <taxon>Pentapetalae</taxon>
        <taxon>rosids</taxon>
        <taxon>malvids</taxon>
        <taxon>Brassicales</taxon>
        <taxon>Brassicaceae</taxon>
        <taxon>Arabideae</taxon>
        <taxon>Arabis</taxon>
    </lineage>
</organism>
<feature type="region of interest" description="Disordered" evidence="1">
    <location>
        <begin position="1"/>
        <end position="105"/>
    </location>
</feature>
<dbReference type="AlphaFoldDB" id="A0A087FZ03"/>
<protein>
    <submittedName>
        <fullName evidence="2">Uncharacterized protein</fullName>
    </submittedName>
</protein>
<reference evidence="3" key="1">
    <citation type="journal article" date="2015" name="Nat. Plants">
        <title>Genome expansion of Arabis alpina linked with retrotransposition and reduced symmetric DNA methylation.</title>
        <authorList>
            <person name="Willing E.M."/>
            <person name="Rawat V."/>
            <person name="Mandakova T."/>
            <person name="Maumus F."/>
            <person name="James G.V."/>
            <person name="Nordstroem K.J."/>
            <person name="Becker C."/>
            <person name="Warthmann N."/>
            <person name="Chica C."/>
            <person name="Szarzynska B."/>
            <person name="Zytnicki M."/>
            <person name="Albani M.C."/>
            <person name="Kiefer C."/>
            <person name="Bergonzi S."/>
            <person name="Castaings L."/>
            <person name="Mateos J.L."/>
            <person name="Berns M.C."/>
            <person name="Bujdoso N."/>
            <person name="Piofczyk T."/>
            <person name="de Lorenzo L."/>
            <person name="Barrero-Sicilia C."/>
            <person name="Mateos I."/>
            <person name="Piednoel M."/>
            <person name="Hagmann J."/>
            <person name="Chen-Min-Tao R."/>
            <person name="Iglesias-Fernandez R."/>
            <person name="Schuster S.C."/>
            <person name="Alonso-Blanco C."/>
            <person name="Roudier F."/>
            <person name="Carbonero P."/>
            <person name="Paz-Ares J."/>
            <person name="Davis S.J."/>
            <person name="Pecinka A."/>
            <person name="Quesneville H."/>
            <person name="Colot V."/>
            <person name="Lysak M.A."/>
            <person name="Weigel D."/>
            <person name="Coupland G."/>
            <person name="Schneeberger K."/>
        </authorList>
    </citation>
    <scope>NUCLEOTIDE SEQUENCE [LARGE SCALE GENOMIC DNA]</scope>
    <source>
        <strain evidence="3">cv. Pajares</strain>
    </source>
</reference>
<evidence type="ECO:0000313" key="2">
    <source>
        <dbReference type="EMBL" id="KFK22855.1"/>
    </source>
</evidence>
<dbReference type="OrthoDB" id="1434255at2759"/>
<proteinExistence type="predicted"/>
<keyword evidence="3" id="KW-1185">Reference proteome</keyword>
<feature type="region of interest" description="Disordered" evidence="1">
    <location>
        <begin position="291"/>
        <end position="337"/>
    </location>
</feature>
<dbReference type="Proteomes" id="UP000029120">
    <property type="component" value="Unassembled WGS sequence"/>
</dbReference>
<dbReference type="EMBL" id="KL984625">
    <property type="protein sequence ID" value="KFK22855.1"/>
    <property type="molecule type" value="Genomic_DNA"/>
</dbReference>
<feature type="compositionally biased region" description="Basic and acidic residues" evidence="1">
    <location>
        <begin position="291"/>
        <end position="323"/>
    </location>
</feature>
<accession>A0A087FZ03</accession>
<feature type="region of interest" description="Disordered" evidence="1">
    <location>
        <begin position="119"/>
        <end position="148"/>
    </location>
</feature>
<feature type="compositionally biased region" description="Low complexity" evidence="1">
    <location>
        <begin position="49"/>
        <end position="59"/>
    </location>
</feature>
<dbReference type="Gramene" id="KFK22855">
    <property type="protein sequence ID" value="KFK22855"/>
    <property type="gene ID" value="AALP_AAs40007U000200"/>
</dbReference>
<feature type="compositionally biased region" description="Gly residues" evidence="1">
    <location>
        <begin position="7"/>
        <end position="16"/>
    </location>
</feature>
<evidence type="ECO:0000256" key="1">
    <source>
        <dbReference type="SAM" id="MobiDB-lite"/>
    </source>
</evidence>
<feature type="compositionally biased region" description="Acidic residues" evidence="1">
    <location>
        <begin position="134"/>
        <end position="148"/>
    </location>
</feature>
<gene>
    <name evidence="2" type="ORF">AALP_AAs40007U000200</name>
</gene>
<name>A0A087FZ03_ARAAL</name>
<evidence type="ECO:0000313" key="3">
    <source>
        <dbReference type="Proteomes" id="UP000029120"/>
    </source>
</evidence>